<dbReference type="Proteomes" id="UP000824072">
    <property type="component" value="Unassembled WGS sequence"/>
</dbReference>
<gene>
    <name evidence="2" type="ORF">IAB02_00230</name>
</gene>
<organism evidence="2 3">
    <name type="scientific">Candidatus Pullichristensenella excrementigallinarum</name>
    <dbReference type="NCBI Taxonomy" id="2840907"/>
    <lineage>
        <taxon>Bacteria</taxon>
        <taxon>Bacillati</taxon>
        <taxon>Bacillota</taxon>
        <taxon>Clostridia</taxon>
        <taxon>Candidatus Pullichristensenella</taxon>
    </lineage>
</organism>
<protein>
    <submittedName>
        <fullName evidence="2">Uncharacterized protein</fullName>
    </submittedName>
</protein>
<comment type="caution">
    <text evidence="2">The sequence shown here is derived from an EMBL/GenBank/DDBJ whole genome shotgun (WGS) entry which is preliminary data.</text>
</comment>
<keyword evidence="1" id="KW-0812">Transmembrane</keyword>
<keyword evidence="1" id="KW-1133">Transmembrane helix</keyword>
<evidence type="ECO:0000313" key="3">
    <source>
        <dbReference type="Proteomes" id="UP000824072"/>
    </source>
</evidence>
<keyword evidence="1" id="KW-0472">Membrane</keyword>
<evidence type="ECO:0000313" key="2">
    <source>
        <dbReference type="EMBL" id="HIU32964.1"/>
    </source>
</evidence>
<name>A0A9D1LAW4_9FIRM</name>
<dbReference type="EMBL" id="DVMU01000004">
    <property type="protein sequence ID" value="HIU32964.1"/>
    <property type="molecule type" value="Genomic_DNA"/>
</dbReference>
<feature type="transmembrane region" description="Helical" evidence="1">
    <location>
        <begin position="21"/>
        <end position="43"/>
    </location>
</feature>
<reference evidence="2" key="2">
    <citation type="journal article" date="2021" name="PeerJ">
        <title>Extensive microbial diversity within the chicken gut microbiome revealed by metagenomics and culture.</title>
        <authorList>
            <person name="Gilroy R."/>
            <person name="Ravi A."/>
            <person name="Getino M."/>
            <person name="Pursley I."/>
            <person name="Horton D.L."/>
            <person name="Alikhan N.F."/>
            <person name="Baker D."/>
            <person name="Gharbi K."/>
            <person name="Hall N."/>
            <person name="Watson M."/>
            <person name="Adriaenssens E.M."/>
            <person name="Foster-Nyarko E."/>
            <person name="Jarju S."/>
            <person name="Secka A."/>
            <person name="Antonio M."/>
            <person name="Oren A."/>
            <person name="Chaudhuri R.R."/>
            <person name="La Ragione R."/>
            <person name="Hildebrand F."/>
            <person name="Pallen M.J."/>
        </authorList>
    </citation>
    <scope>NUCLEOTIDE SEQUENCE</scope>
    <source>
        <strain evidence="2">ChiHcec3-11533</strain>
    </source>
</reference>
<dbReference type="AlphaFoldDB" id="A0A9D1LAW4"/>
<reference evidence="2" key="1">
    <citation type="submission" date="2020-10" db="EMBL/GenBank/DDBJ databases">
        <authorList>
            <person name="Gilroy R."/>
        </authorList>
    </citation>
    <scope>NUCLEOTIDE SEQUENCE</scope>
    <source>
        <strain evidence="2">ChiHcec3-11533</strain>
    </source>
</reference>
<sequence length="77" mass="8693">MHLKYAIFKPQEMDRNFILSVALASVKMMFFVVLLLGFSFMGLGVGVGKAWVDTSPALDLEVLHSQSQTSFIYDKYN</sequence>
<proteinExistence type="predicted"/>
<accession>A0A9D1LAW4</accession>
<feature type="non-terminal residue" evidence="2">
    <location>
        <position position="77"/>
    </location>
</feature>
<evidence type="ECO:0000256" key="1">
    <source>
        <dbReference type="SAM" id="Phobius"/>
    </source>
</evidence>